<dbReference type="Gene3D" id="3.10.129.10">
    <property type="entry name" value="Hotdog Thioesterase"/>
    <property type="match status" value="1"/>
</dbReference>
<dbReference type="RefSeq" id="WP_048880145.1">
    <property type="nucleotide sequence ID" value="NZ_BANC01000115.1"/>
</dbReference>
<evidence type="ECO:0000256" key="1">
    <source>
        <dbReference type="ARBA" id="ARBA00010458"/>
    </source>
</evidence>
<organism evidence="5 6">
    <name type="scientific">Acidocella aminolytica 101 = DSM 11237</name>
    <dbReference type="NCBI Taxonomy" id="1120923"/>
    <lineage>
        <taxon>Bacteria</taxon>
        <taxon>Pseudomonadati</taxon>
        <taxon>Pseudomonadota</taxon>
        <taxon>Alphaproteobacteria</taxon>
        <taxon>Acetobacterales</taxon>
        <taxon>Acidocellaceae</taxon>
        <taxon>Acidocella</taxon>
    </lineage>
</organism>
<sequence length="130" mass="14170">MSDRACPPDTMPMIRAIAMPADANANGDIFGGWLMSQMDLAAGNLAQRAAHGRCVTVSVEAMSFIRPVKVGDEVSVYCELLSTGRTSMNISVEAWRRERAEQNDERVTKAVFKFVAIDSTGRPRPLPGKV</sequence>
<dbReference type="STRING" id="1120923.SAMN02746095_03380"/>
<keyword evidence="6" id="KW-1185">Reference proteome</keyword>
<comment type="caution">
    <text evidence="5">The sequence shown here is derived from an EMBL/GenBank/DDBJ whole genome shotgun (WGS) entry which is preliminary data.</text>
</comment>
<gene>
    <name evidence="5" type="ORF">Aam_117_009</name>
</gene>
<dbReference type="AlphaFoldDB" id="A0A0D6PK26"/>
<dbReference type="PANTHER" id="PTHR11049">
    <property type="entry name" value="ACYL COENZYME A THIOESTER HYDROLASE"/>
    <property type="match status" value="1"/>
</dbReference>
<dbReference type="Proteomes" id="UP000032668">
    <property type="component" value="Unassembled WGS sequence"/>
</dbReference>
<protein>
    <submittedName>
        <fullName evidence="5">Acyl-CoA thioester hydrolase cytosolic long chain</fullName>
    </submittedName>
</protein>
<dbReference type="Pfam" id="PF03061">
    <property type="entry name" value="4HBT"/>
    <property type="match status" value="1"/>
</dbReference>
<accession>A0A0D6PK26</accession>
<evidence type="ECO:0000256" key="2">
    <source>
        <dbReference type="ARBA" id="ARBA00022801"/>
    </source>
</evidence>
<dbReference type="PANTHER" id="PTHR11049:SF5">
    <property type="entry name" value="ACYL-COA THIOESTER HYDROLASE YCIA"/>
    <property type="match status" value="1"/>
</dbReference>
<evidence type="ECO:0000313" key="5">
    <source>
        <dbReference type="EMBL" id="GAN81756.1"/>
    </source>
</evidence>
<reference evidence="5 6" key="1">
    <citation type="submission" date="2012-11" db="EMBL/GenBank/DDBJ databases">
        <title>Whole genome sequence of Acidocella aminolytica 101 = DSM 11237.</title>
        <authorList>
            <person name="Azuma Y."/>
            <person name="Higashiura N."/>
            <person name="Hirakawa H."/>
            <person name="Matsushita K."/>
        </authorList>
    </citation>
    <scope>NUCLEOTIDE SEQUENCE [LARGE SCALE GENOMIC DNA]</scope>
    <source>
        <strain evidence="6">101 / DSM 11237</strain>
    </source>
</reference>
<dbReference type="InterPro" id="IPR029069">
    <property type="entry name" value="HotDog_dom_sf"/>
</dbReference>
<dbReference type="InterPro" id="IPR006683">
    <property type="entry name" value="Thioestr_dom"/>
</dbReference>
<dbReference type="SUPFAM" id="SSF54637">
    <property type="entry name" value="Thioesterase/thiol ester dehydrase-isomerase"/>
    <property type="match status" value="1"/>
</dbReference>
<dbReference type="GO" id="GO:0005829">
    <property type="term" value="C:cytosol"/>
    <property type="evidence" value="ECO:0007669"/>
    <property type="project" value="TreeGrafter"/>
</dbReference>
<dbReference type="PROSITE" id="PS51770">
    <property type="entry name" value="HOTDOG_ACOT"/>
    <property type="match status" value="1"/>
</dbReference>
<dbReference type="InterPro" id="IPR040170">
    <property type="entry name" value="Cytosol_ACT"/>
</dbReference>
<dbReference type="GO" id="GO:0052816">
    <property type="term" value="F:long-chain fatty acyl-CoA hydrolase activity"/>
    <property type="evidence" value="ECO:0007669"/>
    <property type="project" value="TreeGrafter"/>
</dbReference>
<dbReference type="InterPro" id="IPR033120">
    <property type="entry name" value="HOTDOG_ACOT"/>
</dbReference>
<keyword evidence="2 3" id="KW-0378">Hydrolase</keyword>
<evidence type="ECO:0000259" key="4">
    <source>
        <dbReference type="PROSITE" id="PS51770"/>
    </source>
</evidence>
<dbReference type="GO" id="GO:0006637">
    <property type="term" value="P:acyl-CoA metabolic process"/>
    <property type="evidence" value="ECO:0007669"/>
    <property type="project" value="TreeGrafter"/>
</dbReference>
<dbReference type="EMBL" id="BANC01000115">
    <property type="protein sequence ID" value="GAN81756.1"/>
    <property type="molecule type" value="Genomic_DNA"/>
</dbReference>
<dbReference type="GO" id="GO:0009062">
    <property type="term" value="P:fatty acid catabolic process"/>
    <property type="evidence" value="ECO:0007669"/>
    <property type="project" value="TreeGrafter"/>
</dbReference>
<evidence type="ECO:0000256" key="3">
    <source>
        <dbReference type="PROSITE-ProRule" id="PRU01106"/>
    </source>
</evidence>
<feature type="domain" description="HotDog ACOT-type" evidence="4">
    <location>
        <begin position="8"/>
        <end position="120"/>
    </location>
</feature>
<evidence type="ECO:0000313" key="6">
    <source>
        <dbReference type="Proteomes" id="UP000032668"/>
    </source>
</evidence>
<proteinExistence type="inferred from homology"/>
<comment type="similarity">
    <text evidence="1">Belongs to the acyl coenzyme A hydrolase family.</text>
</comment>
<name>A0A0D6PK26_9PROT</name>
<dbReference type="OrthoDB" id="9801856at2"/>
<dbReference type="CDD" id="cd03442">
    <property type="entry name" value="BFIT_BACH"/>
    <property type="match status" value="1"/>
</dbReference>